<dbReference type="Proteomes" id="UP000596117">
    <property type="component" value="Chromosome"/>
</dbReference>
<evidence type="ECO:0000313" key="2">
    <source>
        <dbReference type="EMBL" id="QQB89385.1"/>
    </source>
</evidence>
<evidence type="ECO:0000313" key="4">
    <source>
        <dbReference type="Proteomes" id="UP000596117"/>
    </source>
</evidence>
<dbReference type="AlphaFoldDB" id="A0A410NTN9"/>
<evidence type="ECO:0000313" key="1">
    <source>
        <dbReference type="EMBL" id="QAT13260.1"/>
    </source>
</evidence>
<dbReference type="Proteomes" id="UP000287388">
    <property type="component" value="Chromosome"/>
</dbReference>
<sequence>MSAPADKELAALMLRLVGLDLHSADGRAGAGAILREIETKAPGSIARMRTACAARRATAH</sequence>
<keyword evidence="4" id="KW-1185">Reference proteome</keyword>
<gene>
    <name evidence="1" type="ORF">EQG53_02200</name>
    <name evidence="2" type="ORF">I6H83_02765</name>
</gene>
<evidence type="ECO:0000313" key="3">
    <source>
        <dbReference type="Proteomes" id="UP000287388"/>
    </source>
</evidence>
<dbReference type="RefSeq" id="WP_046652480.1">
    <property type="nucleotide sequence ID" value="NZ_BJNC01000028.1"/>
</dbReference>
<proteinExistence type="predicted"/>
<reference evidence="2 4" key="2">
    <citation type="submission" date="2020-12" db="EMBL/GenBank/DDBJ databases">
        <title>FDA dAtabase for Regulatory Grade micrObial Sequences (FDA-ARGOS): Supporting development and validation of Infectious Disease Dx tests.</title>
        <authorList>
            <person name="Kerrigan L."/>
            <person name="Long C."/>
            <person name="Tallon L."/>
            <person name="Sadzewicz L."/>
            <person name="Zhao X."/>
            <person name="Boylan J."/>
            <person name="Ott S."/>
            <person name="Bowen H."/>
            <person name="Vavikolanu K."/>
            <person name="Mehta A."/>
            <person name="Aluvathingal J."/>
            <person name="Nadendla S."/>
            <person name="Yan Y."/>
            <person name="Sichtig H."/>
        </authorList>
    </citation>
    <scope>NUCLEOTIDE SEQUENCE [LARGE SCALE GENOMIC DNA]</scope>
    <source>
        <strain evidence="2 4">FDAARGOS_1026</strain>
    </source>
</reference>
<protein>
    <submittedName>
        <fullName evidence="1">Uncharacterized protein</fullName>
    </submittedName>
</protein>
<accession>A0A410NTN9</accession>
<dbReference type="KEGG" id="bdm:EQG53_02200"/>
<dbReference type="EMBL" id="CP035093">
    <property type="protein sequence ID" value="QAT13260.1"/>
    <property type="molecule type" value="Genomic_DNA"/>
</dbReference>
<reference evidence="1 3" key="1">
    <citation type="submission" date="2019-01" db="EMBL/GenBank/DDBJ databases">
        <title>Brevundimonas diminuta Genome sequencing and assembly.</title>
        <authorList>
            <person name="Chen H."/>
        </authorList>
    </citation>
    <scope>NUCLEOTIDE SEQUENCE [LARGE SCALE GENOMIC DNA]</scope>
    <source>
        <strain evidence="1">ATCC</strain>
        <strain evidence="3">ATCC(B) 19146</strain>
    </source>
</reference>
<name>A0A410NTN9_BREDI</name>
<dbReference type="EMBL" id="CP066026">
    <property type="protein sequence ID" value="QQB89385.1"/>
    <property type="molecule type" value="Genomic_DNA"/>
</dbReference>
<organism evidence="1 3">
    <name type="scientific">Brevundimonas diminuta</name>
    <name type="common">Pseudomonas diminuta</name>
    <dbReference type="NCBI Taxonomy" id="293"/>
    <lineage>
        <taxon>Bacteria</taxon>
        <taxon>Pseudomonadati</taxon>
        <taxon>Pseudomonadota</taxon>
        <taxon>Alphaproteobacteria</taxon>
        <taxon>Caulobacterales</taxon>
        <taxon>Caulobacteraceae</taxon>
        <taxon>Brevundimonas</taxon>
    </lineage>
</organism>